<evidence type="ECO:0000256" key="10">
    <source>
        <dbReference type="ARBA" id="ARBA00023239"/>
    </source>
</evidence>
<dbReference type="Gene3D" id="3.40.50.1220">
    <property type="entry name" value="TPP-binding domain"/>
    <property type="match status" value="1"/>
</dbReference>
<proteinExistence type="inferred from homology"/>
<protein>
    <recommendedName>
        <fullName evidence="5">Alpha-keto-acid decarboxylase</fullName>
    </recommendedName>
</protein>
<feature type="domain" description="Thiamine pyrophosphate enzyme N-terminal TPP-binding" evidence="15">
    <location>
        <begin position="6"/>
        <end position="112"/>
    </location>
</feature>
<sequence>MTGDYTVGDHLLARLDEIGVQHVFGVPGDYNMAFLDRIVEHDRISWVGNANELNAAYAADGYARVNGAGALLTTYGVGELSAINGIAGAYAEYVPVIHIVGAPSTAAQQAGALLHHTLGDGDYRHFARAHAEVTVAQAYLSAGNAIAEIDRVLATSQRERRPGYLVLPTDVAASPAEPPTQPLLVPAPEASARVLAEFTDAARTMLAEADALGLLADFLADRFGVRAEVAELVAAGRIPNATLSMGKSVLDESAPFFTGTYCGAASEKRVLAAIEQADVLLSVGVRFSDSTTAFSHRIDAERTIDIQPCATHVGDRVFAPLPMRDAVRALTGVLAESGRSWARPDLPPASADDLADETPSDSAEALRHATFWPTIQSFLRPGDIVVAELGTSLFGAQAMRLPAGVTFIGQPLWASIGYTLPATLGAQLAAPGRRTILLIGDGSAQVTAQELGTHLREGCTPIVLLINNGRYTIENVLHGGERRYNDIPRWNWSLLPAAMGGEWAATMRASTPAELSAALASAADPADLVLLEAVLPPSDVPEVLVRATEQSLAAAQDADAAR</sequence>
<comment type="cofactor">
    <cofactor evidence="1">
        <name>a metal cation</name>
        <dbReference type="ChEBI" id="CHEBI:25213"/>
    </cofactor>
</comment>
<comment type="similarity">
    <text evidence="4 12">Belongs to the TPP enzyme family.</text>
</comment>
<evidence type="ECO:0000259" key="13">
    <source>
        <dbReference type="Pfam" id="PF00205"/>
    </source>
</evidence>
<dbReference type="FunFam" id="3.40.50.970:FF:000019">
    <property type="entry name" value="Pyruvate decarboxylase isozyme"/>
    <property type="match status" value="1"/>
</dbReference>
<dbReference type="InterPro" id="IPR047214">
    <property type="entry name" value="TPP_PDC_IPDC"/>
</dbReference>
<dbReference type="GO" id="GO:0000949">
    <property type="term" value="P:aromatic amino acid family catabolic process to alcohol via Ehrlich pathway"/>
    <property type="evidence" value="ECO:0007669"/>
    <property type="project" value="TreeGrafter"/>
</dbReference>
<dbReference type="GO" id="GO:0030976">
    <property type="term" value="F:thiamine pyrophosphate binding"/>
    <property type="evidence" value="ECO:0007669"/>
    <property type="project" value="InterPro"/>
</dbReference>
<feature type="binding site" evidence="11">
    <location>
        <position position="441"/>
    </location>
    <ligand>
        <name>Mg(2+)</name>
        <dbReference type="ChEBI" id="CHEBI:18420"/>
    </ligand>
</feature>
<evidence type="ECO:0000313" key="16">
    <source>
        <dbReference type="EMBL" id="QHA07948.1"/>
    </source>
</evidence>
<evidence type="ECO:0000256" key="3">
    <source>
        <dbReference type="ARBA" id="ARBA00002938"/>
    </source>
</evidence>
<keyword evidence="6 11" id="KW-0479">Metal-binding</keyword>
<accession>A0A6I6N3Z5</accession>
<dbReference type="Proteomes" id="UP000436138">
    <property type="component" value="Chromosome"/>
</dbReference>
<dbReference type="GO" id="GO:0004737">
    <property type="term" value="F:pyruvate decarboxylase activity"/>
    <property type="evidence" value="ECO:0007669"/>
    <property type="project" value="TreeGrafter"/>
</dbReference>
<evidence type="ECO:0000256" key="8">
    <source>
        <dbReference type="ARBA" id="ARBA00022842"/>
    </source>
</evidence>
<dbReference type="AlphaFoldDB" id="A0A6I6N3Z5"/>
<evidence type="ECO:0000256" key="6">
    <source>
        <dbReference type="ARBA" id="ARBA00022723"/>
    </source>
</evidence>
<keyword evidence="17" id="KW-1185">Reference proteome</keyword>
<dbReference type="SUPFAM" id="SSF52467">
    <property type="entry name" value="DHS-like NAD/FAD-binding domain"/>
    <property type="match status" value="1"/>
</dbReference>
<feature type="domain" description="Thiamine pyrophosphate enzyme TPP-binding" evidence="14">
    <location>
        <begin position="394"/>
        <end position="532"/>
    </location>
</feature>
<dbReference type="Pfam" id="PF02776">
    <property type="entry name" value="TPP_enzyme_N"/>
    <property type="match status" value="1"/>
</dbReference>
<keyword evidence="8 11" id="KW-0460">Magnesium</keyword>
<gene>
    <name evidence="16" type="ORF">GQF42_35885</name>
</gene>
<comment type="cofactor">
    <cofactor evidence="11">
        <name>Mg(2+)</name>
        <dbReference type="ChEBI" id="CHEBI:18420"/>
    </cofactor>
    <text evidence="11">Binds 1 Mg(2+) per subunit.</text>
</comment>
<dbReference type="PROSITE" id="PS00187">
    <property type="entry name" value="TPP_ENZYMES"/>
    <property type="match status" value="1"/>
</dbReference>
<dbReference type="GO" id="GO:0005829">
    <property type="term" value="C:cytosol"/>
    <property type="evidence" value="ECO:0007669"/>
    <property type="project" value="TreeGrafter"/>
</dbReference>
<dbReference type="InterPro" id="IPR047213">
    <property type="entry name" value="TPP_PYR_PDC_IPDC-like"/>
</dbReference>
<dbReference type="InterPro" id="IPR012000">
    <property type="entry name" value="Thiamin_PyroP_enz_cen_dom"/>
</dbReference>
<comment type="function">
    <text evidence="3">Decarboxylates branched-chain and aromatic alpha-keto acids to aldehydes.</text>
</comment>
<evidence type="ECO:0000256" key="4">
    <source>
        <dbReference type="ARBA" id="ARBA00007812"/>
    </source>
</evidence>
<dbReference type="SUPFAM" id="SSF52518">
    <property type="entry name" value="Thiamin diphosphate-binding fold (THDP-binding)"/>
    <property type="match status" value="2"/>
</dbReference>
<comment type="cofactor">
    <cofactor evidence="2">
        <name>thiamine diphosphate</name>
        <dbReference type="ChEBI" id="CHEBI:58937"/>
    </cofactor>
</comment>
<evidence type="ECO:0000313" key="17">
    <source>
        <dbReference type="Proteomes" id="UP000436138"/>
    </source>
</evidence>
<evidence type="ECO:0000256" key="9">
    <source>
        <dbReference type="ARBA" id="ARBA00023052"/>
    </source>
</evidence>
<dbReference type="PIRSF" id="PIRSF036565">
    <property type="entry name" value="Pyruvt_ip_decrb"/>
    <property type="match status" value="1"/>
</dbReference>
<dbReference type="InterPro" id="IPR012001">
    <property type="entry name" value="Thiamin_PyroP_enz_TPP-bd_dom"/>
</dbReference>
<name>A0A6I6N3Z5_9ACTN</name>
<dbReference type="Gene3D" id="3.40.50.970">
    <property type="match status" value="2"/>
</dbReference>
<dbReference type="Pfam" id="PF00205">
    <property type="entry name" value="TPP_enzyme_M"/>
    <property type="match status" value="1"/>
</dbReference>
<evidence type="ECO:0000259" key="15">
    <source>
        <dbReference type="Pfam" id="PF02776"/>
    </source>
</evidence>
<evidence type="ECO:0000256" key="2">
    <source>
        <dbReference type="ARBA" id="ARBA00001964"/>
    </source>
</evidence>
<dbReference type="RefSeq" id="WP_158926912.1">
    <property type="nucleotide sequence ID" value="NZ_CP047020.1"/>
</dbReference>
<evidence type="ECO:0000259" key="14">
    <source>
        <dbReference type="Pfam" id="PF02775"/>
    </source>
</evidence>
<dbReference type="PANTHER" id="PTHR43452:SF30">
    <property type="entry name" value="PYRUVATE DECARBOXYLASE ISOZYME 1-RELATED"/>
    <property type="match status" value="1"/>
</dbReference>
<organism evidence="16 17">
    <name type="scientific">Streptomyces broussonetiae</name>
    <dbReference type="NCBI Taxonomy" id="2686304"/>
    <lineage>
        <taxon>Bacteria</taxon>
        <taxon>Bacillati</taxon>
        <taxon>Actinomycetota</taxon>
        <taxon>Actinomycetes</taxon>
        <taxon>Kitasatosporales</taxon>
        <taxon>Streptomycetaceae</taxon>
        <taxon>Streptomyces</taxon>
    </lineage>
</organism>
<keyword evidence="10" id="KW-0456">Lyase</keyword>
<evidence type="ECO:0000256" key="12">
    <source>
        <dbReference type="RuleBase" id="RU362132"/>
    </source>
</evidence>
<feature type="domain" description="Thiamine pyrophosphate enzyme central" evidence="13">
    <location>
        <begin position="200"/>
        <end position="327"/>
    </location>
</feature>
<dbReference type="PANTHER" id="PTHR43452">
    <property type="entry name" value="PYRUVATE DECARBOXYLASE"/>
    <property type="match status" value="1"/>
</dbReference>
<reference evidence="16 17" key="1">
    <citation type="submission" date="2019-12" db="EMBL/GenBank/DDBJ databases">
        <title>Streptomyces sp. strain T44 isolated from rhizosphere soil of Broussonetia papyrifera.</title>
        <authorList>
            <person name="Mo P."/>
        </authorList>
    </citation>
    <scope>NUCLEOTIDE SEQUENCE [LARGE SCALE GENOMIC DNA]</scope>
    <source>
        <strain evidence="16 17">T44</strain>
    </source>
</reference>
<dbReference type="Pfam" id="PF02775">
    <property type="entry name" value="TPP_enzyme_C"/>
    <property type="match status" value="1"/>
</dbReference>
<dbReference type="InterPro" id="IPR029035">
    <property type="entry name" value="DHS-like_NAD/FAD-binding_dom"/>
</dbReference>
<dbReference type="InterPro" id="IPR029061">
    <property type="entry name" value="THDP-binding"/>
</dbReference>
<dbReference type="InterPro" id="IPR011766">
    <property type="entry name" value="TPP_enzyme_TPP-bd"/>
</dbReference>
<feature type="binding site" evidence="11">
    <location>
        <position position="468"/>
    </location>
    <ligand>
        <name>Mg(2+)</name>
        <dbReference type="ChEBI" id="CHEBI:18420"/>
    </ligand>
</feature>
<evidence type="ECO:0000256" key="5">
    <source>
        <dbReference type="ARBA" id="ARBA00020054"/>
    </source>
</evidence>
<dbReference type="CDD" id="cd02005">
    <property type="entry name" value="TPP_PDC_IPDC"/>
    <property type="match status" value="1"/>
</dbReference>
<dbReference type="CDD" id="cd07038">
    <property type="entry name" value="TPP_PYR_PDC_IPDC_like"/>
    <property type="match status" value="1"/>
</dbReference>
<evidence type="ECO:0000256" key="7">
    <source>
        <dbReference type="ARBA" id="ARBA00022793"/>
    </source>
</evidence>
<evidence type="ECO:0000256" key="11">
    <source>
        <dbReference type="PIRSR" id="PIRSR036565-2"/>
    </source>
</evidence>
<dbReference type="FunFam" id="3.40.50.970:FF:000024">
    <property type="entry name" value="Pyruvate decarboxylase isozyme"/>
    <property type="match status" value="1"/>
</dbReference>
<keyword evidence="16" id="KW-0670">Pyruvate</keyword>
<keyword evidence="7" id="KW-0210">Decarboxylase</keyword>
<dbReference type="InterPro" id="IPR012110">
    <property type="entry name" value="PDC/IPDC-like"/>
</dbReference>
<dbReference type="KEGG" id="sbro:GQF42_35885"/>
<evidence type="ECO:0000256" key="1">
    <source>
        <dbReference type="ARBA" id="ARBA00001920"/>
    </source>
</evidence>
<dbReference type="GO" id="GO:0000287">
    <property type="term" value="F:magnesium ion binding"/>
    <property type="evidence" value="ECO:0007669"/>
    <property type="project" value="InterPro"/>
</dbReference>
<dbReference type="EMBL" id="CP047020">
    <property type="protein sequence ID" value="QHA07948.1"/>
    <property type="molecule type" value="Genomic_DNA"/>
</dbReference>
<dbReference type="InterPro" id="IPR000399">
    <property type="entry name" value="TPP-bd_CS"/>
</dbReference>
<keyword evidence="9 12" id="KW-0786">Thiamine pyrophosphate</keyword>